<dbReference type="Gene3D" id="1.20.1640.10">
    <property type="entry name" value="Multidrug efflux transporter AcrB transmembrane domain"/>
    <property type="match status" value="2"/>
</dbReference>
<dbReference type="SUPFAM" id="SSF82866">
    <property type="entry name" value="Multidrug efflux transporter AcrB transmembrane domain"/>
    <property type="match status" value="2"/>
</dbReference>
<feature type="transmembrane region" description="Helical" evidence="1">
    <location>
        <begin position="879"/>
        <end position="899"/>
    </location>
</feature>
<evidence type="ECO:0000313" key="2">
    <source>
        <dbReference type="EMBL" id="WAS94574.1"/>
    </source>
</evidence>
<dbReference type="InterPro" id="IPR001036">
    <property type="entry name" value="Acrflvin-R"/>
</dbReference>
<dbReference type="PANTHER" id="PTHR32063">
    <property type="match status" value="1"/>
</dbReference>
<dbReference type="PRINTS" id="PR00702">
    <property type="entry name" value="ACRIFLAVINRP"/>
</dbReference>
<feature type="transmembrane region" description="Helical" evidence="1">
    <location>
        <begin position="525"/>
        <end position="544"/>
    </location>
</feature>
<evidence type="ECO:0000256" key="1">
    <source>
        <dbReference type="SAM" id="Phobius"/>
    </source>
</evidence>
<accession>A0ABY7H5M6</accession>
<feature type="transmembrane region" description="Helical" evidence="1">
    <location>
        <begin position="333"/>
        <end position="352"/>
    </location>
</feature>
<evidence type="ECO:0000313" key="3">
    <source>
        <dbReference type="Proteomes" id="UP001164459"/>
    </source>
</evidence>
<keyword evidence="3" id="KW-1185">Reference proteome</keyword>
<feature type="transmembrane region" description="Helical" evidence="1">
    <location>
        <begin position="852"/>
        <end position="872"/>
    </location>
</feature>
<feature type="transmembrane region" description="Helical" evidence="1">
    <location>
        <begin position="905"/>
        <end position="926"/>
    </location>
</feature>
<dbReference type="SUPFAM" id="SSF82693">
    <property type="entry name" value="Multidrug efflux transporter AcrB pore domain, PN1, PN2, PC1 and PC2 subdomains"/>
    <property type="match status" value="3"/>
</dbReference>
<feature type="transmembrane region" description="Helical" evidence="1">
    <location>
        <begin position="386"/>
        <end position="410"/>
    </location>
</feature>
<keyword evidence="1" id="KW-0812">Transmembrane</keyword>
<dbReference type="RefSeq" id="WP_269036910.1">
    <property type="nucleotide sequence ID" value="NZ_CP114040.1"/>
</dbReference>
<name>A0ABY7H5M6_9BACT</name>
<feature type="transmembrane region" description="Helical" evidence="1">
    <location>
        <begin position="984"/>
        <end position="1008"/>
    </location>
</feature>
<feature type="transmembrane region" description="Helical" evidence="1">
    <location>
        <begin position="359"/>
        <end position="380"/>
    </location>
</feature>
<dbReference type="InterPro" id="IPR027463">
    <property type="entry name" value="AcrB_DN_DC_subdom"/>
</dbReference>
<dbReference type="Gene3D" id="3.30.70.1430">
    <property type="entry name" value="Multidrug efflux transporter AcrB pore domain"/>
    <property type="match status" value="2"/>
</dbReference>
<dbReference type="Gene3D" id="3.30.70.1440">
    <property type="entry name" value="Multidrug efflux transporter AcrB pore domain"/>
    <property type="match status" value="1"/>
</dbReference>
<feature type="transmembrane region" description="Helical" evidence="1">
    <location>
        <begin position="954"/>
        <end position="972"/>
    </location>
</feature>
<dbReference type="Pfam" id="PF00873">
    <property type="entry name" value="ACR_tran"/>
    <property type="match status" value="1"/>
</dbReference>
<proteinExistence type="predicted"/>
<sequence length="1035" mass="110980">MKLAEISIKQPVFAAMLIAALMVFGLYALPRIGVEMFPSVEFPVVTTTVVYPGADPATMESKVADPIEEALQSLSGVKRMTSRNYEGVTAVILEFELEVNGDQAVQDVRDKVAAIERELPTGIDPPTVQKLDVGATPVLSVALAGDLPIGELTRLAKDEVKQRIQQIPGVGIVDVIGGREREIKVLVNPARMTGFGLTVDDVINAIKAGNLELPAGYIKSGGNELTIKTKGEIKSAEEIGDIVIVGVGGAAIRVKDCAEVLDDVEDARSASYLDGNSAIGLIVRKQSGANVVALAERIREELAEMEPLLSKHGITAAIPTDNSVFTEHAIHDVQFDLALGAALTVLLILIFLHDFRATFIAAVAIPTSIVATFAFMSYLGFTFNNISMLALSLSIGILVDDAIVVIENIYRHLEMGKGRMRAALDATSEIGLAVIATTLSLVAVFVPVAFMKGIIGRFFFQFGITVSVAVLLSMLVSFTLTPMLSSVLMRHGHEHKPGWFARAFNGAFGVFERIYTAVLRWALRWPWTTVLLAVLSLVGSVALVTRVPGEFMPSQDRSQFAVQVELPTGTGLDATIATAEAVAADLREHLPGVKTTFTTIGGGQQAQVNKAEIQVIMIGRHDRGFGQRDAMQWVRDRMLGIDGVQVTVAEISPLGGEGGRSQPIQFSIRGNDLAEITAAATALRDELAQTGKFVDLDITFRGGKPELAVHVDRNKAADLGVPIASVARTIRSLMAGDTISDLKDGADIYDVIVQMPEAQRAQIEALSNLKVRATTGQMIDLASVVHVERESGPSEIERQNRQRQVLLLANLRGATLGEAQKLLDEAAARLIPGHLNTGYIGNAEMMKESFEAMLLALGLAIVLVYMILAAQFNSFVQPVVIMISLPLSVIGAFGGIYLAGMTLNVFSFIGLIMLMGLVTKTAILLVDFTNDERKRGQEIVPALVSAGRVRLRPIVMTAAATIFGMVPVALALGEGGEARAPMAVIVIGGMITSTVLTLVVVPVSYLLFDRMVTARSTRWIARKLFGDAPAEKLED</sequence>
<dbReference type="Gene3D" id="3.30.70.1320">
    <property type="entry name" value="Multidrug efflux transporter AcrB pore domain like"/>
    <property type="match status" value="1"/>
</dbReference>
<organism evidence="2 3">
    <name type="scientific">Nannocystis punicea</name>
    <dbReference type="NCBI Taxonomy" id="2995304"/>
    <lineage>
        <taxon>Bacteria</taxon>
        <taxon>Pseudomonadati</taxon>
        <taxon>Myxococcota</taxon>
        <taxon>Polyangia</taxon>
        <taxon>Nannocystales</taxon>
        <taxon>Nannocystaceae</taxon>
        <taxon>Nannocystis</taxon>
    </lineage>
</organism>
<dbReference type="EMBL" id="CP114040">
    <property type="protein sequence ID" value="WAS94574.1"/>
    <property type="molecule type" value="Genomic_DNA"/>
</dbReference>
<protein>
    <submittedName>
        <fullName evidence="2">Efflux RND transporter permease subunit</fullName>
    </submittedName>
</protein>
<dbReference type="SUPFAM" id="SSF82714">
    <property type="entry name" value="Multidrug efflux transporter AcrB TolC docking domain, DN and DC subdomains"/>
    <property type="match status" value="2"/>
</dbReference>
<gene>
    <name evidence="2" type="ORF">O0S08_00305</name>
</gene>
<keyword evidence="1" id="KW-0472">Membrane</keyword>
<dbReference type="Proteomes" id="UP001164459">
    <property type="component" value="Chromosome"/>
</dbReference>
<dbReference type="PANTHER" id="PTHR32063:SF0">
    <property type="entry name" value="SWARMING MOTILITY PROTEIN SWRC"/>
    <property type="match status" value="1"/>
</dbReference>
<dbReference type="Gene3D" id="3.30.2090.10">
    <property type="entry name" value="Multidrug efflux transporter AcrB TolC docking domain, DN and DC subdomains"/>
    <property type="match status" value="2"/>
</dbReference>
<reference evidence="2" key="1">
    <citation type="submission" date="2022-11" db="EMBL/GenBank/DDBJ databases">
        <title>Minimal conservation of predation-associated metabolite biosynthetic gene clusters underscores biosynthetic potential of Myxococcota including descriptions for ten novel species: Archangium lansinium sp. nov., Myxococcus landrumus sp. nov., Nannocystis bai.</title>
        <authorList>
            <person name="Ahearne A."/>
            <person name="Stevens C."/>
            <person name="Dowd S."/>
        </authorList>
    </citation>
    <scope>NUCLEOTIDE SEQUENCE</scope>
    <source>
        <strain evidence="2">Fl3</strain>
    </source>
</reference>
<feature type="transmembrane region" description="Helical" evidence="1">
    <location>
        <begin position="458"/>
        <end position="480"/>
    </location>
</feature>
<keyword evidence="1" id="KW-1133">Transmembrane helix</keyword>
<feature type="transmembrane region" description="Helical" evidence="1">
    <location>
        <begin position="12"/>
        <end position="29"/>
    </location>
</feature>
<feature type="transmembrane region" description="Helical" evidence="1">
    <location>
        <begin position="430"/>
        <end position="452"/>
    </location>
</feature>